<protein>
    <recommendedName>
        <fullName evidence="3">Virion structural protein</fullName>
    </recommendedName>
</protein>
<proteinExistence type="predicted"/>
<dbReference type="Proteomes" id="UP000319732">
    <property type="component" value="Unassembled WGS sequence"/>
</dbReference>
<evidence type="ECO:0008006" key="3">
    <source>
        <dbReference type="Google" id="ProtNLM"/>
    </source>
</evidence>
<dbReference type="RefSeq" id="WP_142902734.1">
    <property type="nucleotide sequence ID" value="NZ_ML660088.1"/>
</dbReference>
<dbReference type="EMBL" id="VHSG01000004">
    <property type="protein sequence ID" value="TQV85187.1"/>
    <property type="molecule type" value="Genomic_DNA"/>
</dbReference>
<dbReference type="AlphaFoldDB" id="A0A545U6V6"/>
<sequence length="520" mass="57970">MTNAFTDPQQPESIQVQPSAVGAVVNNQPVMVPGVAKAGEKSESWFSFFYFRVHVLPAAIDLGNVASEQVRSVDVWNAHLTPQTLIDITGTNVDGVDLNGLLSGVYQPFQLESYTLSVSESGPVVVDTRFTFVFDLDQVTLVVTGARVVLVPFLVQYQATETLAWRTRIVPAFAQEQRAALRRAPRQSIQYQYYLPNDRRTQFEALLQDQTRAYGVPVMWEAQSVGAVAAGAETLLIDTRYSDYRVGELLFLYETDTHNEAIEVQSLTNSQITFSRPVVNAYAAPVAMPMRVGFIQQHTIDRLGADNNLAQVDFLINQYGIVVPDTYPQHRGFDVLEDPTVLAGKVTLSFSQRRHRLDNGIGVFGFYPAENRTRAVESQGWVTKGHVRAWAIRQWLYARQGRHLPFWVPSWQRDFLPQSGIGSSATAIDVEPVGMAGPFDVMVESVDKQRFYRQVTAVAELPGTDRLILAAALGVDLAIEQIRRVSLLRLYRQGSDSIGLNHAGRYAQHIQRVNTPVSTL</sequence>
<gene>
    <name evidence="1" type="ORF">FKG94_03080</name>
</gene>
<comment type="caution">
    <text evidence="1">The sequence shown here is derived from an EMBL/GenBank/DDBJ whole genome shotgun (WGS) entry which is preliminary data.</text>
</comment>
<evidence type="ECO:0000313" key="2">
    <source>
        <dbReference type="Proteomes" id="UP000319732"/>
    </source>
</evidence>
<dbReference type="OrthoDB" id="6986040at2"/>
<name>A0A545U6V6_9GAMM</name>
<keyword evidence="2" id="KW-1185">Reference proteome</keyword>
<reference evidence="1 2" key="1">
    <citation type="submission" date="2019-06" db="EMBL/GenBank/DDBJ databases">
        <title>Whole genome sequence for Cellvibrionaceae sp. R142.</title>
        <authorList>
            <person name="Wang G."/>
        </authorList>
    </citation>
    <scope>NUCLEOTIDE SEQUENCE [LARGE SCALE GENOMIC DNA]</scope>
    <source>
        <strain evidence="1 2">R142</strain>
    </source>
</reference>
<accession>A0A545U6V6</accession>
<organism evidence="1 2">
    <name type="scientific">Exilibacterium tricleocarpae</name>
    <dbReference type="NCBI Taxonomy" id="2591008"/>
    <lineage>
        <taxon>Bacteria</taxon>
        <taxon>Pseudomonadati</taxon>
        <taxon>Pseudomonadota</taxon>
        <taxon>Gammaproteobacteria</taxon>
        <taxon>Cellvibrionales</taxon>
        <taxon>Cellvibrionaceae</taxon>
        <taxon>Exilibacterium</taxon>
    </lineage>
</organism>
<evidence type="ECO:0000313" key="1">
    <source>
        <dbReference type="EMBL" id="TQV85187.1"/>
    </source>
</evidence>